<dbReference type="EMBL" id="OU734268">
    <property type="protein sequence ID" value="CAG9546517.1"/>
    <property type="molecule type" value="Genomic_DNA"/>
</dbReference>
<name>A0AAD1V5N0_9CAUD</name>
<dbReference type="Proteomes" id="UP000837053">
    <property type="component" value="Chromosome"/>
</dbReference>
<keyword evidence="2" id="KW-1185">Reference proteome</keyword>
<accession>A0AAD1V5N0</accession>
<protein>
    <submittedName>
        <fullName evidence="1">Uncharacterized protein</fullName>
    </submittedName>
</protein>
<evidence type="ECO:0000313" key="1">
    <source>
        <dbReference type="EMBL" id="CAG9546517.1"/>
    </source>
</evidence>
<proteinExistence type="predicted"/>
<reference evidence="1 2" key="1">
    <citation type="submission" date="2021-09" db="EMBL/GenBank/DDBJ databases">
        <authorList>
            <person name="Kelly A."/>
        </authorList>
    </citation>
    <scope>NUCLEOTIDE SEQUENCE [LARGE SCALE GENOMIC DNA]</scope>
</reference>
<organism evidence="1 2">
    <name type="scientific">Escherichia phage vB_Eco_Sip</name>
    <dbReference type="NCBI Taxonomy" id="2831640"/>
    <lineage>
        <taxon>Viruses</taxon>
        <taxon>Duplodnaviria</taxon>
        <taxon>Heunggongvirae</taxon>
        <taxon>Uroviricota</taxon>
        <taxon>Caudoviricetes</taxon>
        <taxon>Drexlerviridae</taxon>
        <taxon>Tempevirinae</taxon>
        <taxon>Warwickvirus</taxon>
        <taxon>Warwickvirus sip</taxon>
    </lineage>
</organism>
<evidence type="ECO:0000313" key="2">
    <source>
        <dbReference type="Proteomes" id="UP000837053"/>
    </source>
</evidence>
<gene>
    <name evidence="1" type="ORF">SIP_065</name>
</gene>
<sequence>MMRNFEKIITKKKRRGYDEHVELVKSNARSATKTRSAGKNLMRFFAMEETKCNCHHLTKKAKRLPKLHVTFESLPT</sequence>